<protein>
    <submittedName>
        <fullName evidence="4">NADH:flavin oxidoreductase</fullName>
    </submittedName>
</protein>
<dbReference type="CDD" id="cd02803">
    <property type="entry name" value="OYE_like_FMN_family"/>
    <property type="match status" value="1"/>
</dbReference>
<evidence type="ECO:0000256" key="1">
    <source>
        <dbReference type="ARBA" id="ARBA00022630"/>
    </source>
</evidence>
<dbReference type="EMBL" id="RFFM01000003">
    <property type="protein sequence ID" value="RMH89222.1"/>
    <property type="molecule type" value="Genomic_DNA"/>
</dbReference>
<evidence type="ECO:0000259" key="3">
    <source>
        <dbReference type="Pfam" id="PF00724"/>
    </source>
</evidence>
<dbReference type="Gene3D" id="3.20.20.70">
    <property type="entry name" value="Aldolase class I"/>
    <property type="match status" value="1"/>
</dbReference>
<dbReference type="PANTHER" id="PTHR43656">
    <property type="entry name" value="BINDING OXIDOREDUCTASE, PUTATIVE (AFU_ORTHOLOGUE AFUA_2G08260)-RELATED"/>
    <property type="match status" value="1"/>
</dbReference>
<evidence type="ECO:0000313" key="4">
    <source>
        <dbReference type="EMBL" id="RMH89222.1"/>
    </source>
</evidence>
<proteinExistence type="predicted"/>
<name>A0A3M2HQL4_9GAMM</name>
<sequence length="373" mass="40359">MPQLLEPFQLKQLRLRNRVVLAPMTRVSAEPEGTANELMRDYYQAFAEGGFGLLISEGIYTDTAFSQGYLNQPGLATDVQRDSWVPLVEAVHQSGAAFIAQLMHGGAQTQGNIHHARHVAPSAVQPEGSQLKFYGGEGPYATPAEISEEEIQEVIAGFAQAARHARDAGFDGVELHGANGYLLHEFMSAEFNQRTDRWGGDYQARLTLPLAVIKAVRDAVGEEFIVGMRLSQIMVTNSHLKWEGGVEEAKTRIAMLTAAGLDYLHTTEGDAAAPAFAEGPSLSAIAKASVSIPVIGNGGVKTGTQAQQLLDKGEMDMVAIGKAALANHDWPIRARDGDQMTEFDFAMLSPMATVTNELAWRGTNDRQATRQPV</sequence>
<evidence type="ECO:0000256" key="2">
    <source>
        <dbReference type="ARBA" id="ARBA00023002"/>
    </source>
</evidence>
<dbReference type="RefSeq" id="WP_122166566.1">
    <property type="nucleotide sequence ID" value="NZ_JAMOIB010000004.1"/>
</dbReference>
<gene>
    <name evidence="4" type="ORF">EA797_14900</name>
</gene>
<dbReference type="Proteomes" id="UP000269774">
    <property type="component" value="Unassembled WGS sequence"/>
</dbReference>
<keyword evidence="2" id="KW-0560">Oxidoreductase</keyword>
<dbReference type="GO" id="GO:0016491">
    <property type="term" value="F:oxidoreductase activity"/>
    <property type="evidence" value="ECO:0007669"/>
    <property type="project" value="UniProtKB-KW"/>
</dbReference>
<dbReference type="InterPro" id="IPR001155">
    <property type="entry name" value="OxRdtase_FMN_N"/>
</dbReference>
<keyword evidence="5" id="KW-1185">Reference proteome</keyword>
<dbReference type="InterPro" id="IPR013785">
    <property type="entry name" value="Aldolase_TIM"/>
</dbReference>
<dbReference type="OrthoDB" id="8523426at2"/>
<accession>A0A3M2HQL4</accession>
<keyword evidence="1" id="KW-0285">Flavoprotein</keyword>
<dbReference type="GO" id="GO:0010181">
    <property type="term" value="F:FMN binding"/>
    <property type="evidence" value="ECO:0007669"/>
    <property type="project" value="InterPro"/>
</dbReference>
<comment type="caution">
    <text evidence="4">The sequence shown here is derived from an EMBL/GenBank/DDBJ whole genome shotgun (WGS) entry which is preliminary data.</text>
</comment>
<dbReference type="SUPFAM" id="SSF51395">
    <property type="entry name" value="FMN-linked oxidoreductases"/>
    <property type="match status" value="1"/>
</dbReference>
<organism evidence="4 5">
    <name type="scientific">Stutzerimonas zhaodongensis</name>
    <dbReference type="NCBI Taxonomy" id="1176257"/>
    <lineage>
        <taxon>Bacteria</taxon>
        <taxon>Pseudomonadati</taxon>
        <taxon>Pseudomonadota</taxon>
        <taxon>Gammaproteobacteria</taxon>
        <taxon>Pseudomonadales</taxon>
        <taxon>Pseudomonadaceae</taxon>
        <taxon>Stutzerimonas</taxon>
    </lineage>
</organism>
<dbReference type="PANTHER" id="PTHR43656:SF2">
    <property type="entry name" value="BINDING OXIDOREDUCTASE, PUTATIVE (AFU_ORTHOLOGUE AFUA_2G08260)-RELATED"/>
    <property type="match status" value="1"/>
</dbReference>
<dbReference type="Pfam" id="PF00724">
    <property type="entry name" value="Oxidored_FMN"/>
    <property type="match status" value="1"/>
</dbReference>
<dbReference type="InterPro" id="IPR051799">
    <property type="entry name" value="NADH_flavin_oxidoreductase"/>
</dbReference>
<reference evidence="4 5" key="1">
    <citation type="submission" date="2018-10" db="EMBL/GenBank/DDBJ databases">
        <title>Pseudomonas zhaodongensis NEAU-ST5-21(T) genome.</title>
        <authorList>
            <person name="Peng J."/>
            <person name="Liu Z.-P."/>
        </authorList>
    </citation>
    <scope>NUCLEOTIDE SEQUENCE [LARGE SCALE GENOMIC DNA]</scope>
    <source>
        <strain evidence="4 5">NEAU-ST5-21</strain>
    </source>
</reference>
<dbReference type="AlphaFoldDB" id="A0A3M2HQL4"/>
<evidence type="ECO:0000313" key="5">
    <source>
        <dbReference type="Proteomes" id="UP000269774"/>
    </source>
</evidence>
<feature type="domain" description="NADH:flavin oxidoreductase/NADH oxidase N-terminal" evidence="3">
    <location>
        <begin position="4"/>
        <end position="337"/>
    </location>
</feature>